<proteinExistence type="predicted"/>
<dbReference type="Proteomes" id="UP001222087">
    <property type="component" value="Chromosome"/>
</dbReference>
<evidence type="ECO:0000256" key="1">
    <source>
        <dbReference type="SAM" id="MobiDB-lite"/>
    </source>
</evidence>
<evidence type="ECO:0000313" key="2">
    <source>
        <dbReference type="EMBL" id="WED43899.1"/>
    </source>
</evidence>
<feature type="region of interest" description="Disordered" evidence="1">
    <location>
        <begin position="1"/>
        <end position="33"/>
    </location>
</feature>
<name>A0ABY8AVZ0_9GAMM</name>
<dbReference type="RefSeq" id="WP_275089713.1">
    <property type="nucleotide sequence ID" value="NZ_CP119078.1"/>
</dbReference>
<feature type="region of interest" description="Disordered" evidence="1">
    <location>
        <begin position="55"/>
        <end position="76"/>
    </location>
</feature>
<organism evidence="2 3">
    <name type="scientific">Legionella cardiaca</name>
    <dbReference type="NCBI Taxonomy" id="1071983"/>
    <lineage>
        <taxon>Bacteria</taxon>
        <taxon>Pseudomonadati</taxon>
        <taxon>Pseudomonadota</taxon>
        <taxon>Gammaproteobacteria</taxon>
        <taxon>Legionellales</taxon>
        <taxon>Legionellaceae</taxon>
        <taxon>Legionella</taxon>
    </lineage>
</organism>
<gene>
    <name evidence="2" type="ORF">PXX05_03700</name>
</gene>
<reference evidence="2 3" key="1">
    <citation type="submission" date="2023-02" db="EMBL/GenBank/DDBJ databases">
        <title>Genome Sequence of L. cardiaca H63T.</title>
        <authorList>
            <person name="Lopez A.E."/>
            <person name="Cianciotto N.P."/>
        </authorList>
    </citation>
    <scope>NUCLEOTIDE SEQUENCE [LARGE SCALE GENOMIC DNA]</scope>
    <source>
        <strain evidence="2 3">H63</strain>
    </source>
</reference>
<sequence>MLKKTENTHLSPRQLEELRLRKETNGMFAPAKPGSFYEKRKELIEKYVREGLEKFDARQQDTQQMKDDELMSRMEP</sequence>
<protein>
    <submittedName>
        <fullName evidence="2">Uncharacterized protein</fullName>
    </submittedName>
</protein>
<evidence type="ECO:0000313" key="3">
    <source>
        <dbReference type="Proteomes" id="UP001222087"/>
    </source>
</evidence>
<keyword evidence="3" id="KW-1185">Reference proteome</keyword>
<feature type="compositionally biased region" description="Basic and acidic residues" evidence="1">
    <location>
        <begin position="14"/>
        <end position="24"/>
    </location>
</feature>
<accession>A0ABY8AVZ0</accession>
<dbReference type="EMBL" id="CP119078">
    <property type="protein sequence ID" value="WED43899.1"/>
    <property type="molecule type" value="Genomic_DNA"/>
</dbReference>